<dbReference type="Gene3D" id="3.40.640.10">
    <property type="entry name" value="Type I PLP-dependent aspartate aminotransferase-like (Major domain)"/>
    <property type="match status" value="1"/>
</dbReference>
<organism evidence="2">
    <name type="scientific">mine drainage metagenome</name>
    <dbReference type="NCBI Taxonomy" id="410659"/>
    <lineage>
        <taxon>unclassified sequences</taxon>
        <taxon>metagenomes</taxon>
        <taxon>ecological metagenomes</taxon>
    </lineage>
</organism>
<dbReference type="SUPFAM" id="SSF53383">
    <property type="entry name" value="PLP-dependent transferases"/>
    <property type="match status" value="1"/>
</dbReference>
<protein>
    <submittedName>
        <fullName evidence="2">Aminotransferase, class V/Cysteine desulfurase</fullName>
    </submittedName>
</protein>
<reference evidence="2" key="1">
    <citation type="submission" date="2013-08" db="EMBL/GenBank/DDBJ databases">
        <authorList>
            <person name="Mendez C."/>
            <person name="Richter M."/>
            <person name="Ferrer M."/>
            <person name="Sanchez J."/>
        </authorList>
    </citation>
    <scope>NUCLEOTIDE SEQUENCE</scope>
</reference>
<dbReference type="InterPro" id="IPR015424">
    <property type="entry name" value="PyrdxlP-dep_Trfase"/>
</dbReference>
<dbReference type="InterPro" id="IPR015421">
    <property type="entry name" value="PyrdxlP-dep_Trfase_major"/>
</dbReference>
<dbReference type="PANTHER" id="PTHR43586:SF15">
    <property type="entry name" value="BLR3095 PROTEIN"/>
    <property type="match status" value="1"/>
</dbReference>
<feature type="domain" description="Aminotransferase class V" evidence="1">
    <location>
        <begin position="3"/>
        <end position="87"/>
    </location>
</feature>
<reference evidence="2" key="2">
    <citation type="journal article" date="2014" name="ISME J.">
        <title>Microbial stratification in low pH oxic and suboxic macroscopic growths along an acid mine drainage.</title>
        <authorList>
            <person name="Mendez-Garcia C."/>
            <person name="Mesa V."/>
            <person name="Sprenger R.R."/>
            <person name="Richter M."/>
            <person name="Diez M.S."/>
            <person name="Solano J."/>
            <person name="Bargiela R."/>
            <person name="Golyshina O.V."/>
            <person name="Manteca A."/>
            <person name="Ramos J.L."/>
            <person name="Gallego J.R."/>
            <person name="Llorente I."/>
            <person name="Martins Dos Santos V.A."/>
            <person name="Jensen O.N."/>
            <person name="Pelaez A.I."/>
            <person name="Sanchez J."/>
            <person name="Ferrer M."/>
        </authorList>
    </citation>
    <scope>NUCLEOTIDE SEQUENCE</scope>
</reference>
<dbReference type="GO" id="GO:0008483">
    <property type="term" value="F:transaminase activity"/>
    <property type="evidence" value="ECO:0007669"/>
    <property type="project" value="UniProtKB-KW"/>
</dbReference>
<keyword evidence="2" id="KW-0808">Transferase</keyword>
<dbReference type="InterPro" id="IPR000192">
    <property type="entry name" value="Aminotrans_V_dom"/>
</dbReference>
<accession>T1C0T7</accession>
<feature type="non-terminal residue" evidence="2">
    <location>
        <position position="89"/>
    </location>
</feature>
<dbReference type="Pfam" id="PF00266">
    <property type="entry name" value="Aminotran_5"/>
    <property type="match status" value="1"/>
</dbReference>
<name>T1C0T7_9ZZZZ</name>
<proteinExistence type="predicted"/>
<gene>
    <name evidence="2" type="ORF">B1A_01925</name>
</gene>
<dbReference type="PANTHER" id="PTHR43586">
    <property type="entry name" value="CYSTEINE DESULFURASE"/>
    <property type="match status" value="1"/>
</dbReference>
<keyword evidence="2" id="KW-0032">Aminotransferase</keyword>
<evidence type="ECO:0000259" key="1">
    <source>
        <dbReference type="Pfam" id="PF00266"/>
    </source>
</evidence>
<comment type="caution">
    <text evidence="2">The sequence shown here is derived from an EMBL/GenBank/DDBJ whole genome shotgun (WGS) entry which is preliminary data.</text>
</comment>
<dbReference type="EMBL" id="AUZX01001446">
    <property type="protein sequence ID" value="EQD79076.1"/>
    <property type="molecule type" value="Genomic_DNA"/>
</dbReference>
<sequence length="89" mass="9962">MAFVKNTSEGLAFVANGLDWKAGDEIISTAVEYPSNVYPWMDVARRCGARHIMLPERDGRIDIQSIFDAATPRTRMIALSHVEYASGFR</sequence>
<dbReference type="AlphaFoldDB" id="T1C0T7"/>
<evidence type="ECO:0000313" key="2">
    <source>
        <dbReference type="EMBL" id="EQD79076.1"/>
    </source>
</evidence>